<organism evidence="1 2">
    <name type="scientific">Bordetella genomosp. 5</name>
    <dbReference type="NCBI Taxonomy" id="1395608"/>
    <lineage>
        <taxon>Bacteria</taxon>
        <taxon>Pseudomonadati</taxon>
        <taxon>Pseudomonadota</taxon>
        <taxon>Betaproteobacteria</taxon>
        <taxon>Burkholderiales</taxon>
        <taxon>Alcaligenaceae</taxon>
        <taxon>Bordetella</taxon>
    </lineage>
</organism>
<reference evidence="1 2" key="1">
    <citation type="submission" date="2017-05" db="EMBL/GenBank/DDBJ databases">
        <title>Complete and WGS of Bordetella genogroups.</title>
        <authorList>
            <person name="Spilker T."/>
            <person name="LiPuma J."/>
        </authorList>
    </citation>
    <scope>NUCLEOTIDE SEQUENCE [LARGE SCALE GENOMIC DNA]</scope>
    <source>
        <strain evidence="1 2">AU10456</strain>
    </source>
</reference>
<evidence type="ECO:0000313" key="1">
    <source>
        <dbReference type="EMBL" id="OZI53528.1"/>
    </source>
</evidence>
<keyword evidence="2" id="KW-1185">Reference proteome</keyword>
<name>A0A261TV16_9BORD</name>
<protein>
    <submittedName>
        <fullName evidence="1">Uncharacterized protein</fullName>
    </submittedName>
</protein>
<dbReference type="AlphaFoldDB" id="A0A261TV16"/>
<dbReference type="EMBL" id="NEVP01000004">
    <property type="protein sequence ID" value="OZI53528.1"/>
    <property type="molecule type" value="Genomic_DNA"/>
</dbReference>
<dbReference type="OrthoDB" id="9965740at2"/>
<dbReference type="Proteomes" id="UP000216913">
    <property type="component" value="Unassembled WGS sequence"/>
</dbReference>
<dbReference type="RefSeq" id="WP_094799035.1">
    <property type="nucleotide sequence ID" value="NZ_NEVP01000004.1"/>
</dbReference>
<evidence type="ECO:0000313" key="2">
    <source>
        <dbReference type="Proteomes" id="UP000216913"/>
    </source>
</evidence>
<comment type="caution">
    <text evidence="1">The sequence shown here is derived from an EMBL/GenBank/DDBJ whole genome shotgun (WGS) entry which is preliminary data.</text>
</comment>
<sequence length="72" mass="7869">MSAKVHINVTPLASGKYVGRVNISFELDAGRQACYSYATRPERSEPAARLQAEALVHDAVAHFDRLGWARAA</sequence>
<proteinExistence type="predicted"/>
<gene>
    <name evidence="1" type="ORF">CAL25_06000</name>
</gene>
<accession>A0A261TV16</accession>